<dbReference type="GeneTree" id="ENSGT00990000203527"/>
<feature type="transmembrane region" description="Helical" evidence="9">
    <location>
        <begin position="261"/>
        <end position="283"/>
    </location>
</feature>
<feature type="transmembrane region" description="Helical" evidence="9">
    <location>
        <begin position="51"/>
        <end position="69"/>
    </location>
</feature>
<dbReference type="GO" id="GO:0004930">
    <property type="term" value="F:G protein-coupled receptor activity"/>
    <property type="evidence" value="ECO:0007669"/>
    <property type="project" value="UniProtKB-KW"/>
</dbReference>
<feature type="transmembrane region" description="Helical" evidence="9">
    <location>
        <begin position="15"/>
        <end position="39"/>
    </location>
</feature>
<reference evidence="11" key="4">
    <citation type="submission" date="2025-09" db="UniProtKB">
        <authorList>
            <consortium name="Ensembl"/>
        </authorList>
    </citation>
    <scope>IDENTIFICATION</scope>
</reference>
<sequence length="331" mass="38338">MAEKDNFKSYGHSTLWMSIYIITFVTGFPANAVALYTFVKKVRQKAIPIDILLLNLSISDLIFLLFLPVKIKEVMDNMIWQMPEFLCFLTSFVFYTTIYNSILLLTAISVERYLGVAFPIKYKLKSRPLHAVIASFFFWVISIGHISVVYIMESSHPFNTTNTEYMCYSDFTEDQLNILILFRLELFLVLFCVPFFICSFCYIKFVCILSQLPNISKRKRLRAIGLSLATLLVFIVCFTPYNLSHIVGFVNWNNTPWRVDALISSVLNASLDPIIFYFSSLALRSTYHHFLKTLLERVQGLWCRCKTLSWPMLVCPRNQNKITPSSNDNSL</sequence>
<keyword evidence="7" id="KW-0675">Receptor</keyword>
<dbReference type="InterPro" id="IPR000276">
    <property type="entry name" value="GPCR_Rhodpsn"/>
</dbReference>
<evidence type="ECO:0000256" key="1">
    <source>
        <dbReference type="ARBA" id="ARBA00004651"/>
    </source>
</evidence>
<reference evidence="11" key="2">
    <citation type="submission" date="2020-02" db="EMBL/GenBank/DDBJ databases">
        <title>Esox lucius (northern pike) genome, fEsoLuc1, primary haplotype.</title>
        <authorList>
            <person name="Myers G."/>
            <person name="Karagic N."/>
            <person name="Meyer A."/>
            <person name="Pippel M."/>
            <person name="Reichard M."/>
            <person name="Winkler S."/>
            <person name="Tracey A."/>
            <person name="Sims Y."/>
            <person name="Howe K."/>
            <person name="Rhie A."/>
            <person name="Formenti G."/>
            <person name="Durbin R."/>
            <person name="Fedrigo O."/>
            <person name="Jarvis E.D."/>
        </authorList>
    </citation>
    <scope>NUCLEOTIDE SEQUENCE [LARGE SCALE GENOMIC DNA]</scope>
</reference>
<dbReference type="InterPro" id="IPR013312">
    <property type="entry name" value="GPR40-rel_orph"/>
</dbReference>
<dbReference type="RefSeq" id="XP_010902781.1">
    <property type="nucleotide sequence ID" value="XM_010904479.3"/>
</dbReference>
<dbReference type="GO" id="GO:0071398">
    <property type="term" value="P:cellular response to fatty acid"/>
    <property type="evidence" value="ECO:0007669"/>
    <property type="project" value="TreeGrafter"/>
</dbReference>
<evidence type="ECO:0000259" key="10">
    <source>
        <dbReference type="PROSITE" id="PS50262"/>
    </source>
</evidence>
<evidence type="ECO:0000256" key="5">
    <source>
        <dbReference type="ARBA" id="ARBA00023040"/>
    </source>
</evidence>
<comment type="subcellular location">
    <subcellularLocation>
        <location evidence="1">Cell membrane</location>
        <topology evidence="1">Multi-pass membrane protein</topology>
    </subcellularLocation>
</comment>
<protein>
    <recommendedName>
        <fullName evidence="10">G-protein coupled receptors family 1 profile domain-containing protein</fullName>
    </recommendedName>
</protein>
<feature type="transmembrane region" description="Helical" evidence="9">
    <location>
        <begin position="221"/>
        <end position="241"/>
    </location>
</feature>
<keyword evidence="8" id="KW-0807">Transducer</keyword>
<keyword evidence="5" id="KW-0297">G-protein coupled receptor</keyword>
<dbReference type="GeneID" id="105030559"/>
<evidence type="ECO:0000313" key="11">
    <source>
        <dbReference type="Ensembl" id="ENSELUP00000022332.3"/>
    </source>
</evidence>
<evidence type="ECO:0000256" key="8">
    <source>
        <dbReference type="ARBA" id="ARBA00023224"/>
    </source>
</evidence>
<evidence type="ECO:0000256" key="6">
    <source>
        <dbReference type="ARBA" id="ARBA00023136"/>
    </source>
</evidence>
<keyword evidence="3 9" id="KW-0812">Transmembrane</keyword>
<dbReference type="AlphaFoldDB" id="A0A3P8Z2A5"/>
<keyword evidence="2" id="KW-1003">Cell membrane</keyword>
<dbReference type="Ensembl" id="ENSELUT00000033253.3">
    <property type="protein sequence ID" value="ENSELUP00000022332.3"/>
    <property type="gene ID" value="ENSELUG00000021298.3"/>
</dbReference>
<keyword evidence="4 9" id="KW-1133">Transmembrane helix</keyword>
<feature type="transmembrane region" description="Helical" evidence="9">
    <location>
        <begin position="89"/>
        <end position="110"/>
    </location>
</feature>
<name>A0A3P8Z2A5_ESOLU</name>
<dbReference type="SUPFAM" id="SSF81321">
    <property type="entry name" value="Family A G protein-coupled receptor-like"/>
    <property type="match status" value="1"/>
</dbReference>
<reference evidence="11" key="3">
    <citation type="submission" date="2025-08" db="UniProtKB">
        <authorList>
            <consortium name="Ensembl"/>
        </authorList>
    </citation>
    <scope>IDENTIFICATION</scope>
</reference>
<dbReference type="PROSITE" id="PS50262">
    <property type="entry name" value="G_PROTEIN_RECEP_F1_2"/>
    <property type="match status" value="1"/>
</dbReference>
<evidence type="ECO:0000256" key="7">
    <source>
        <dbReference type="ARBA" id="ARBA00023170"/>
    </source>
</evidence>
<dbReference type="InParanoid" id="A0A3P8Z2A5"/>
<evidence type="ECO:0000256" key="9">
    <source>
        <dbReference type="SAM" id="Phobius"/>
    </source>
</evidence>
<dbReference type="Proteomes" id="UP000265140">
    <property type="component" value="Chromosome 20"/>
</dbReference>
<organism evidence="11 12">
    <name type="scientific">Esox lucius</name>
    <name type="common">Northern pike</name>
    <dbReference type="NCBI Taxonomy" id="8010"/>
    <lineage>
        <taxon>Eukaryota</taxon>
        <taxon>Metazoa</taxon>
        <taxon>Chordata</taxon>
        <taxon>Craniata</taxon>
        <taxon>Vertebrata</taxon>
        <taxon>Euteleostomi</taxon>
        <taxon>Actinopterygii</taxon>
        <taxon>Neopterygii</taxon>
        <taxon>Teleostei</taxon>
        <taxon>Protacanthopterygii</taxon>
        <taxon>Esociformes</taxon>
        <taxon>Esocidae</taxon>
        <taxon>Esox</taxon>
    </lineage>
</organism>
<dbReference type="Pfam" id="PF00001">
    <property type="entry name" value="7tm_1"/>
    <property type="match status" value="1"/>
</dbReference>
<feature type="transmembrane region" description="Helical" evidence="9">
    <location>
        <begin position="131"/>
        <end position="152"/>
    </location>
</feature>
<proteinExistence type="predicted"/>
<feature type="domain" description="G-protein coupled receptors family 1 profile" evidence="10">
    <location>
        <begin position="30"/>
        <end position="276"/>
    </location>
</feature>
<dbReference type="OMA" id="KFKSERR"/>
<dbReference type="PRINTS" id="PR00237">
    <property type="entry name" value="GPCRRHODOPSN"/>
</dbReference>
<dbReference type="KEGG" id="els:105030559"/>
<evidence type="ECO:0000256" key="2">
    <source>
        <dbReference type="ARBA" id="ARBA00022475"/>
    </source>
</evidence>
<feature type="transmembrane region" description="Helical" evidence="9">
    <location>
        <begin position="186"/>
        <end position="209"/>
    </location>
</feature>
<dbReference type="Bgee" id="ENSELUG00000021298">
    <property type="expression patterns" value="Expressed in pharyngeal gill and 3 other cell types or tissues"/>
</dbReference>
<dbReference type="GO" id="GO:0005886">
    <property type="term" value="C:plasma membrane"/>
    <property type="evidence" value="ECO:0007669"/>
    <property type="project" value="UniProtKB-SubCell"/>
</dbReference>
<dbReference type="Gene3D" id="1.20.1070.10">
    <property type="entry name" value="Rhodopsin 7-helix transmembrane proteins"/>
    <property type="match status" value="1"/>
</dbReference>
<reference evidence="12" key="1">
    <citation type="journal article" date="2014" name="PLoS ONE">
        <title>The genome and linkage map of the northern pike (Esox lucius): conserved synteny revealed between the salmonid sister group and the Neoteleostei.</title>
        <authorList>
            <person name="Rondeau E.B."/>
            <person name="Minkley D.R."/>
            <person name="Leong J.S."/>
            <person name="Messmer A.M."/>
            <person name="Jantzen J.R."/>
            <person name="von Schalburg K.R."/>
            <person name="Lemon C."/>
            <person name="Bird N.H."/>
            <person name="Koop B.F."/>
        </authorList>
    </citation>
    <scope>NUCLEOTIDE SEQUENCE</scope>
</reference>
<evidence type="ECO:0000313" key="12">
    <source>
        <dbReference type="Proteomes" id="UP000265140"/>
    </source>
</evidence>
<keyword evidence="12" id="KW-1185">Reference proteome</keyword>
<dbReference type="PANTHER" id="PTHR45822">
    <property type="entry name" value="FREE FATTY ACID RECEPTOR 2-RELATED"/>
    <property type="match status" value="1"/>
</dbReference>
<accession>A0A3P8Z2A5</accession>
<dbReference type="InterPro" id="IPR017452">
    <property type="entry name" value="GPCR_Rhodpsn_7TM"/>
</dbReference>
<dbReference type="PRINTS" id="PR01904">
    <property type="entry name" value="GPR40FAMILY"/>
</dbReference>
<dbReference type="PANTHER" id="PTHR45822:SF8">
    <property type="entry name" value="FREE FATTY ACID RECEPTOR 3-RELATED"/>
    <property type="match status" value="1"/>
</dbReference>
<dbReference type="CDD" id="cd15170">
    <property type="entry name" value="7tmA_FFAR2_FFAR3"/>
    <property type="match status" value="1"/>
</dbReference>
<evidence type="ECO:0000256" key="4">
    <source>
        <dbReference type="ARBA" id="ARBA00022989"/>
    </source>
</evidence>
<keyword evidence="6 9" id="KW-0472">Membrane</keyword>
<evidence type="ECO:0000256" key="3">
    <source>
        <dbReference type="ARBA" id="ARBA00022692"/>
    </source>
</evidence>